<dbReference type="RefSeq" id="WP_012964170.1">
    <property type="nucleotide sequence ID" value="NC_013799.1"/>
</dbReference>
<dbReference type="PRINTS" id="PR00069">
    <property type="entry name" value="ALDKETRDTASE"/>
</dbReference>
<dbReference type="STRING" id="608538.HTH_1541"/>
<dbReference type="Gene3D" id="3.20.20.100">
    <property type="entry name" value="NADP-dependent oxidoreductase domain"/>
    <property type="match status" value="1"/>
</dbReference>
<dbReference type="EMBL" id="AP011112">
    <property type="protein sequence ID" value="BAI69990.1"/>
    <property type="molecule type" value="Genomic_DNA"/>
</dbReference>
<evidence type="ECO:0000313" key="3">
    <source>
        <dbReference type="Proteomes" id="UP000002574"/>
    </source>
</evidence>
<evidence type="ECO:0000313" key="2">
    <source>
        <dbReference type="EMBL" id="BAI69990.1"/>
    </source>
</evidence>
<dbReference type="OrthoDB" id="9804790at2"/>
<dbReference type="PANTHER" id="PTHR43312">
    <property type="entry name" value="D-THREO-ALDOSE 1-DEHYDROGENASE"/>
    <property type="match status" value="1"/>
</dbReference>
<name>D3DJI8_HYDTT</name>
<dbReference type="PANTHER" id="PTHR43312:SF1">
    <property type="entry name" value="NADP-DEPENDENT OXIDOREDUCTASE DOMAIN-CONTAINING PROTEIN"/>
    <property type="match status" value="1"/>
</dbReference>
<dbReference type="InterPro" id="IPR053135">
    <property type="entry name" value="AKR2_Oxidoreductase"/>
</dbReference>
<dbReference type="SUPFAM" id="SSF51430">
    <property type="entry name" value="NAD(P)-linked oxidoreductase"/>
    <property type="match status" value="1"/>
</dbReference>
<dbReference type="InterPro" id="IPR023210">
    <property type="entry name" value="NADP_OxRdtase_dom"/>
</dbReference>
<protein>
    <submittedName>
        <fullName evidence="2">Aldo/keto reductase</fullName>
    </submittedName>
</protein>
<sequence>MIEKFVLGTANFGMKYGIAFKGRVEHGEAMRILERSQEAGIWGVDTAMVYGSAEEVLGEFFERKGKTFRIINKLPHKNYTSEAQIYSTVKESLKKLKVDHIDFLLLHSYKTFKSHPKLVIDALRNLKNEGIIKHYGISVYHPQEFIDFYTFCGESVAVEFPLNAFDRRFTKYLREWKSEGFILFARSVFLQGLFFLKRFEGNFKKVESKVKALKKLAEGLGMDLPCLLLSFVASFEELDGIVVGVDGLSQLEMNIRCLRELTKLNLEGFEVDDEDIILPYMWDS</sequence>
<dbReference type="Pfam" id="PF00248">
    <property type="entry name" value="Aldo_ket_red"/>
    <property type="match status" value="1"/>
</dbReference>
<dbReference type="InterPro" id="IPR036812">
    <property type="entry name" value="NAD(P)_OxRdtase_dom_sf"/>
</dbReference>
<keyword evidence="3" id="KW-1185">Reference proteome</keyword>
<accession>D3DJI8</accession>
<organism evidence="2 3">
    <name type="scientific">Hydrogenobacter thermophilus (strain DSM 6534 / IAM 12695 / TK-6)</name>
    <dbReference type="NCBI Taxonomy" id="608538"/>
    <lineage>
        <taxon>Bacteria</taxon>
        <taxon>Pseudomonadati</taxon>
        <taxon>Aquificota</taxon>
        <taxon>Aquificia</taxon>
        <taxon>Aquificales</taxon>
        <taxon>Aquificaceae</taxon>
        <taxon>Hydrogenobacter</taxon>
    </lineage>
</organism>
<reference evidence="2 3" key="1">
    <citation type="journal article" date="2010" name="J. Bacteriol.">
        <title>Complete genome sequence of the thermophilic, obligately chemolithoautotrophic hydrogen-oxidizing bacterium Hydrogenobacter thermophilus TK-6.</title>
        <authorList>
            <person name="Arai H."/>
            <person name="Kanbe H."/>
            <person name="Ishii M."/>
            <person name="Igarashi Y."/>
        </authorList>
    </citation>
    <scope>NUCLEOTIDE SEQUENCE [LARGE SCALE GENOMIC DNA]</scope>
    <source>
        <strain evidence="3">DSM 6534 / IAM 12695 / TK-6 [Tokyo]</strain>
    </source>
</reference>
<dbReference type="InterPro" id="IPR020471">
    <property type="entry name" value="AKR"/>
</dbReference>
<proteinExistence type="predicted"/>
<evidence type="ECO:0000259" key="1">
    <source>
        <dbReference type="Pfam" id="PF00248"/>
    </source>
</evidence>
<dbReference type="eggNOG" id="COG0667">
    <property type="taxonomic scope" value="Bacteria"/>
</dbReference>
<dbReference type="KEGG" id="hte:Hydth_1529"/>
<gene>
    <name evidence="2" type="ordered locus">HTH_1541</name>
</gene>
<dbReference type="Proteomes" id="UP000002574">
    <property type="component" value="Chromosome"/>
</dbReference>
<dbReference type="GO" id="GO:0016491">
    <property type="term" value="F:oxidoreductase activity"/>
    <property type="evidence" value="ECO:0007669"/>
    <property type="project" value="InterPro"/>
</dbReference>
<dbReference type="CDD" id="cd19097">
    <property type="entry name" value="AKR_unchar"/>
    <property type="match status" value="1"/>
</dbReference>
<dbReference type="KEGG" id="hth:HTH_1541"/>
<dbReference type="AlphaFoldDB" id="D3DJI8"/>
<feature type="domain" description="NADP-dependent oxidoreductase" evidence="1">
    <location>
        <begin position="6"/>
        <end position="261"/>
    </location>
</feature>
<dbReference type="PATRIC" id="fig|608538.5.peg.1558"/>